<protein>
    <submittedName>
        <fullName evidence="1">Uncharacterized protein</fullName>
    </submittedName>
</protein>
<evidence type="ECO:0000313" key="1">
    <source>
        <dbReference type="EMBL" id="MBB3020611.1"/>
    </source>
</evidence>
<comment type="caution">
    <text evidence="1">The sequence shown here is derived from an EMBL/GenBank/DDBJ whole genome shotgun (WGS) entry which is preliminary data.</text>
</comment>
<organism evidence="1 2">
    <name type="scientific">Microvirga lupini</name>
    <dbReference type="NCBI Taxonomy" id="420324"/>
    <lineage>
        <taxon>Bacteria</taxon>
        <taxon>Pseudomonadati</taxon>
        <taxon>Pseudomonadota</taxon>
        <taxon>Alphaproteobacteria</taxon>
        <taxon>Hyphomicrobiales</taxon>
        <taxon>Methylobacteriaceae</taxon>
        <taxon>Microvirga</taxon>
    </lineage>
</organism>
<evidence type="ECO:0000313" key="2">
    <source>
        <dbReference type="Proteomes" id="UP000532010"/>
    </source>
</evidence>
<sequence>MAEVADIVGPIRDDVWAPIVLKEPADHFSEFVGLDHDGIGAAIDDWQDIFCDPWFRAFALSSKVERPQAILAYKG</sequence>
<gene>
    <name evidence="1" type="ORF">FHR70_003697</name>
</gene>
<dbReference type="Proteomes" id="UP000532010">
    <property type="component" value="Unassembled WGS sequence"/>
</dbReference>
<dbReference type="RefSeq" id="WP_183452780.1">
    <property type="nucleotide sequence ID" value="NZ_JACHWB010000005.1"/>
</dbReference>
<accession>A0A7W4VPE9</accession>
<dbReference type="AlphaFoldDB" id="A0A7W4VPE9"/>
<reference evidence="1 2" key="1">
    <citation type="submission" date="2020-08" db="EMBL/GenBank/DDBJ databases">
        <title>The Agave Microbiome: Exploring the role of microbial communities in plant adaptations to desert environments.</title>
        <authorList>
            <person name="Partida-Martinez L.P."/>
        </authorList>
    </citation>
    <scope>NUCLEOTIDE SEQUENCE [LARGE SCALE GENOMIC DNA]</scope>
    <source>
        <strain evidence="1 2">AT3.9</strain>
    </source>
</reference>
<keyword evidence="2" id="KW-1185">Reference proteome</keyword>
<name>A0A7W4VPE9_9HYPH</name>
<dbReference type="EMBL" id="JACHWB010000005">
    <property type="protein sequence ID" value="MBB3020611.1"/>
    <property type="molecule type" value="Genomic_DNA"/>
</dbReference>
<proteinExistence type="predicted"/>